<comment type="similarity">
    <text evidence="2">Belongs to the WD repeat EMAP family.</text>
</comment>
<feature type="domain" description="EML-like second beta-propeller" evidence="10">
    <location>
        <begin position="375"/>
        <end position="644"/>
    </location>
</feature>
<evidence type="ECO:0000256" key="2">
    <source>
        <dbReference type="ARBA" id="ARBA00006489"/>
    </source>
</evidence>
<keyword evidence="3" id="KW-0963">Cytoplasm</keyword>
<feature type="repeat" description="WD" evidence="8">
    <location>
        <begin position="453"/>
        <end position="494"/>
    </location>
</feature>
<organism evidence="11">
    <name type="scientific">Hirondellea gigas</name>
    <dbReference type="NCBI Taxonomy" id="1518452"/>
    <lineage>
        <taxon>Eukaryota</taxon>
        <taxon>Metazoa</taxon>
        <taxon>Ecdysozoa</taxon>
        <taxon>Arthropoda</taxon>
        <taxon>Crustacea</taxon>
        <taxon>Multicrustacea</taxon>
        <taxon>Malacostraca</taxon>
        <taxon>Eumalacostraca</taxon>
        <taxon>Peracarida</taxon>
        <taxon>Amphipoda</taxon>
        <taxon>Amphilochidea</taxon>
        <taxon>Lysianassida</taxon>
        <taxon>Lysianassidira</taxon>
        <taxon>Lysianassoidea</taxon>
        <taxon>Lysianassidae</taxon>
        <taxon>Hirondellea</taxon>
    </lineage>
</organism>
<evidence type="ECO:0000259" key="10">
    <source>
        <dbReference type="Pfam" id="PF23414"/>
    </source>
</evidence>
<keyword evidence="5" id="KW-0493">Microtubule</keyword>
<feature type="domain" description="EML-like first beta-propeller" evidence="9">
    <location>
        <begin position="95"/>
        <end position="358"/>
    </location>
</feature>
<keyword evidence="7" id="KW-0206">Cytoskeleton</keyword>
<dbReference type="SUPFAM" id="SSF50978">
    <property type="entry name" value="WD40 repeat-like"/>
    <property type="match status" value="1"/>
</dbReference>
<feature type="repeat" description="WD" evidence="8">
    <location>
        <begin position="499"/>
        <end position="540"/>
    </location>
</feature>
<dbReference type="GO" id="GO:0072686">
    <property type="term" value="C:mitotic spindle"/>
    <property type="evidence" value="ECO:0007669"/>
    <property type="project" value="TreeGrafter"/>
</dbReference>
<dbReference type="AlphaFoldDB" id="A0A2P2I0X4"/>
<evidence type="ECO:0000256" key="4">
    <source>
        <dbReference type="ARBA" id="ARBA00022574"/>
    </source>
</evidence>
<accession>A0A2P2I0X4</accession>
<dbReference type="GO" id="GO:0000226">
    <property type="term" value="P:microtubule cytoskeleton organization"/>
    <property type="evidence" value="ECO:0007669"/>
    <property type="project" value="TreeGrafter"/>
</dbReference>
<evidence type="ECO:0000313" key="12">
    <source>
        <dbReference type="EMBL" id="LAC21361.1"/>
    </source>
</evidence>
<dbReference type="SMART" id="SM00320">
    <property type="entry name" value="WD40"/>
    <property type="match status" value="9"/>
</dbReference>
<dbReference type="EMBL" id="IACT01002056">
    <property type="protein sequence ID" value="LAC21361.1"/>
    <property type="molecule type" value="mRNA"/>
</dbReference>
<dbReference type="InterPro" id="IPR015943">
    <property type="entry name" value="WD40/YVTN_repeat-like_dom_sf"/>
</dbReference>
<dbReference type="Pfam" id="PF03451">
    <property type="entry name" value="HELP"/>
    <property type="match status" value="1"/>
</dbReference>
<dbReference type="PROSITE" id="PS50294">
    <property type="entry name" value="WD_REPEATS_REGION"/>
    <property type="match status" value="1"/>
</dbReference>
<evidence type="ECO:0000259" key="9">
    <source>
        <dbReference type="Pfam" id="PF23409"/>
    </source>
</evidence>
<proteinExistence type="evidence at transcript level"/>
<keyword evidence="6" id="KW-0677">Repeat</keyword>
<dbReference type="InterPro" id="IPR055439">
    <property type="entry name" value="Beta-prop_EML_1st"/>
</dbReference>
<evidence type="ECO:0000313" key="11">
    <source>
        <dbReference type="EMBL" id="LAB67649.1"/>
    </source>
</evidence>
<keyword evidence="4 8" id="KW-0853">WD repeat</keyword>
<dbReference type="EMBL" id="IACF01001976">
    <property type="protein sequence ID" value="LAB67649.1"/>
    <property type="molecule type" value="mRNA"/>
</dbReference>
<dbReference type="Pfam" id="PF23414">
    <property type="entry name" value="Beta-prop_EML_2"/>
    <property type="match status" value="1"/>
</dbReference>
<dbReference type="InterPro" id="IPR005108">
    <property type="entry name" value="HELP"/>
</dbReference>
<dbReference type="Gene3D" id="2.130.10.10">
    <property type="entry name" value="YVTN repeat-like/Quinoprotein amine dehydrogenase"/>
    <property type="match status" value="2"/>
</dbReference>
<protein>
    <submittedName>
        <fullName evidence="11 12">Echinoderm microtubule-associated protein-like 2</fullName>
    </submittedName>
</protein>
<feature type="repeat" description="WD" evidence="8">
    <location>
        <begin position="611"/>
        <end position="646"/>
    </location>
</feature>
<dbReference type="GO" id="GO:0005874">
    <property type="term" value="C:microtubule"/>
    <property type="evidence" value="ECO:0007669"/>
    <property type="project" value="UniProtKB-KW"/>
</dbReference>
<dbReference type="SUPFAM" id="SSF50998">
    <property type="entry name" value="Quinoprotein alcohol dehydrogenase-like"/>
    <property type="match status" value="1"/>
</dbReference>
<dbReference type="InterPro" id="IPR011047">
    <property type="entry name" value="Quinoprotein_ADH-like_sf"/>
</dbReference>
<reference evidence="11" key="2">
    <citation type="journal article" date="2018" name="Biosci. Biotechnol. Biochem.">
        <title>Polysaccharide hydrolase of the hadal zone amphipods Hirondellea gigas.</title>
        <authorList>
            <person name="Kobayashi H."/>
            <person name="Nagahama T."/>
            <person name="Arai W."/>
            <person name="Sasagawa Y."/>
            <person name="Umeda M."/>
            <person name="Hayashi T."/>
            <person name="Nikaido I."/>
            <person name="Watanabe H."/>
            <person name="Oguri K."/>
            <person name="Kitazato H."/>
            <person name="Fujioka K."/>
            <person name="Kido Y."/>
            <person name="Takami H."/>
        </authorList>
    </citation>
    <scope>NUCLEOTIDE SEQUENCE</scope>
    <source>
        <tissue evidence="11">Whole body</tissue>
    </source>
</reference>
<dbReference type="GO" id="GO:0008017">
    <property type="term" value="F:microtubule binding"/>
    <property type="evidence" value="ECO:0007669"/>
    <property type="project" value="TreeGrafter"/>
</dbReference>
<evidence type="ECO:0000256" key="5">
    <source>
        <dbReference type="ARBA" id="ARBA00022701"/>
    </source>
</evidence>
<dbReference type="InterPro" id="IPR001680">
    <property type="entry name" value="WD40_rpt"/>
</dbReference>
<name>A0A2P2I0X4_9CRUS</name>
<dbReference type="InterPro" id="IPR055442">
    <property type="entry name" value="Beta-prop_EML-like_2nd"/>
</dbReference>
<sequence length="646" mass="70401">MSDGDDHEIQYLEETGQVRFYLRRPIHFYVPSAVKDSGDYNPHKSLDPPDEALKLEWVYGYRGKDARNNLYSLASGEVVYFTAGVAIIYNVELNTQRYFAQHTDDIKSLAVHPDGETVATGQLKGRDDEVDAAHIRVWSSVTLETLHLFGMGDLNRGVACLAFSRRDGGALLVAVDEGQEPKLSVWDWEDSTKITDIKCSSDPVLAVTFSQEACTRIITSGKNSLVFWVLDDNSLKKRTGVFGNTPKPKYITAVAFTNTGETVTGDSNGNIAVWLKGGNEITRSVNGAHDGSIFHILALSDGGFLTSGKDRFLKHWDTKFNNSDAKTQLSEDLGGGRTVAQVGGQLVVGTITNALVKGGIEEDFSIITKGSLDEIWGLATHPSESKFLTGALDSSVTERDSSSKQINWTIEVAAGGVHSVSYSPSGGAVVIAGTTVGTLAVYDAATQELLQEHQAGDEPLQVVRFSPDGSLLAVGSRDNSVYVYETSDDFKQYTLRGVCTGHSSFIRSLDFSSDSSFIRTNSGDYELLYWRTEDCKQETDSSDLRDIEWASRTCLLCFSNFGVWPEGVDGTDLNAVAAAHQNNFVVTGDDFGKVKLFGGNTHYAYAGYKAYQGHSSHVTNVTFTRDDSRVISVGGNDCSVLQWVIV</sequence>
<dbReference type="InterPro" id="IPR050630">
    <property type="entry name" value="WD_repeat_EMAP"/>
</dbReference>
<evidence type="ECO:0000256" key="6">
    <source>
        <dbReference type="ARBA" id="ARBA00022737"/>
    </source>
</evidence>
<evidence type="ECO:0000256" key="1">
    <source>
        <dbReference type="ARBA" id="ARBA00004245"/>
    </source>
</evidence>
<dbReference type="PANTHER" id="PTHR13720">
    <property type="entry name" value="WD-40 REPEAT PROTEIN"/>
    <property type="match status" value="1"/>
</dbReference>
<dbReference type="FunFam" id="2.130.10.10:FF:000320">
    <property type="entry name" value="echinoderm microtubule-associated protein-like 6"/>
    <property type="match status" value="1"/>
</dbReference>
<evidence type="ECO:0000256" key="7">
    <source>
        <dbReference type="ARBA" id="ARBA00023212"/>
    </source>
</evidence>
<comment type="subcellular location">
    <subcellularLocation>
        <location evidence="1">Cytoplasm</location>
        <location evidence="1">Cytoskeleton</location>
    </subcellularLocation>
</comment>
<reference evidence="12" key="1">
    <citation type="submission" date="2017-11" db="EMBL/GenBank/DDBJ databases">
        <title>The sensing device of the deep-sea amphipod.</title>
        <authorList>
            <person name="Kobayashi H."/>
            <person name="Nagahama T."/>
            <person name="Arai W."/>
            <person name="Sasagawa Y."/>
            <person name="Umeda M."/>
            <person name="Hayashi T."/>
            <person name="Nikaido I."/>
            <person name="Watanabe H."/>
            <person name="Oguri K."/>
            <person name="Kitazato H."/>
            <person name="Fujioka K."/>
            <person name="Kido Y."/>
            <person name="Takami H."/>
        </authorList>
    </citation>
    <scope>NUCLEOTIDE SEQUENCE</scope>
    <source>
        <tissue evidence="12">Whole body</tissue>
    </source>
</reference>
<dbReference type="Pfam" id="PF23409">
    <property type="entry name" value="Beta-prop_EML"/>
    <property type="match status" value="1"/>
</dbReference>
<evidence type="ECO:0000256" key="3">
    <source>
        <dbReference type="ARBA" id="ARBA00022490"/>
    </source>
</evidence>
<dbReference type="PROSITE" id="PS50082">
    <property type="entry name" value="WD_REPEATS_2"/>
    <property type="match status" value="3"/>
</dbReference>
<evidence type="ECO:0000256" key="8">
    <source>
        <dbReference type="PROSITE-ProRule" id="PRU00221"/>
    </source>
</evidence>
<dbReference type="PANTHER" id="PTHR13720:SF50">
    <property type="entry name" value="ECHINODERM MICROTUBULE-ASSOCIATED PROTEIN-LIKE 2"/>
    <property type="match status" value="1"/>
</dbReference>
<dbReference type="InterPro" id="IPR036322">
    <property type="entry name" value="WD40_repeat_dom_sf"/>
</dbReference>